<dbReference type="InterPro" id="IPR015422">
    <property type="entry name" value="PyrdxlP-dep_Trfase_small"/>
</dbReference>
<keyword evidence="3 8" id="KW-0032">Aminotransferase</keyword>
<dbReference type="PANTHER" id="PTHR11751">
    <property type="entry name" value="ALANINE AMINOTRANSFERASE"/>
    <property type="match status" value="1"/>
</dbReference>
<dbReference type="CDD" id="cd00609">
    <property type="entry name" value="AAT_like"/>
    <property type="match status" value="1"/>
</dbReference>
<dbReference type="UniPathway" id="UPA00528">
    <property type="reaction ID" value="UER00586"/>
</dbReference>
<dbReference type="Pfam" id="PF00155">
    <property type="entry name" value="Aminotran_1_2"/>
    <property type="match status" value="1"/>
</dbReference>
<dbReference type="GeneID" id="24919976"/>
<dbReference type="GO" id="GO:0030170">
    <property type="term" value="F:pyridoxal phosphate binding"/>
    <property type="evidence" value="ECO:0007669"/>
    <property type="project" value="InterPro"/>
</dbReference>
<dbReference type="PANTHER" id="PTHR11751:SF29">
    <property type="entry name" value="ALANINE TRANSAMINASE"/>
    <property type="match status" value="1"/>
</dbReference>
<evidence type="ECO:0000313" key="9">
    <source>
        <dbReference type="EMBL" id="CBK21552.2"/>
    </source>
</evidence>
<dbReference type="FunFam" id="3.40.640.10:FF:000012">
    <property type="entry name" value="alanine aminotransferase 2"/>
    <property type="match status" value="1"/>
</dbReference>
<evidence type="ECO:0000256" key="3">
    <source>
        <dbReference type="ARBA" id="ARBA00022576"/>
    </source>
</evidence>
<dbReference type="RefSeq" id="XP_012893883.1">
    <property type="nucleotide sequence ID" value="XM_013038429.1"/>
</dbReference>
<dbReference type="AlphaFoldDB" id="D8LVJ6"/>
<dbReference type="InterPro" id="IPR045088">
    <property type="entry name" value="ALAT1/2-like"/>
</dbReference>
<name>D8LVJ6_BLAHO</name>
<evidence type="ECO:0000313" key="10">
    <source>
        <dbReference type="EMBL" id="CBK21851.2"/>
    </source>
</evidence>
<dbReference type="FunFam" id="3.90.1150.10:FF:000010">
    <property type="entry name" value="Alanine aminotransferase 2"/>
    <property type="match status" value="1"/>
</dbReference>
<accession>D8LVJ6</accession>
<evidence type="ECO:0000256" key="2">
    <source>
        <dbReference type="ARBA" id="ARBA00011738"/>
    </source>
</evidence>
<gene>
    <name evidence="8" type="ORF">GSBLH_T00000248001</name>
    <name evidence="9" type="ORF">GSBLH_T00001704001</name>
    <name evidence="10" type="ORF">GSBLH_T00001954001</name>
    <name evidence="11" type="ORF">GSBLH_T00002838001</name>
</gene>
<dbReference type="EMBL" id="FN668645">
    <property type="protein sequence ID" value="CBK21851.2"/>
    <property type="molecule type" value="Genomic_DNA"/>
</dbReference>
<dbReference type="Proteomes" id="UP000008312">
    <property type="component" value="Unassembled WGS sequence"/>
</dbReference>
<evidence type="ECO:0000313" key="8">
    <source>
        <dbReference type="EMBL" id="CBK19835.2"/>
    </source>
</evidence>
<dbReference type="RefSeq" id="XP_012895600.1">
    <property type="nucleotide sequence ID" value="XM_013040146.1"/>
</dbReference>
<comment type="subunit">
    <text evidence="2">Homodimer.</text>
</comment>
<dbReference type="GeneID" id="24918935"/>
<dbReference type="EMBL" id="FN668643">
    <property type="protein sequence ID" value="CBK21552.2"/>
    <property type="molecule type" value="Genomic_DNA"/>
</dbReference>
<evidence type="ECO:0000313" key="11">
    <source>
        <dbReference type="EMBL" id="CBK22764.2"/>
    </source>
</evidence>
<dbReference type="GeneID" id="24917565"/>
<dbReference type="OMA" id="EAETHGM"/>
<evidence type="ECO:0000256" key="6">
    <source>
        <dbReference type="ARBA" id="ARBA00025785"/>
    </source>
</evidence>
<keyword evidence="5" id="KW-0663">Pyridoxal phosphate</keyword>
<dbReference type="InterPro" id="IPR004839">
    <property type="entry name" value="Aminotransferase_I/II_large"/>
</dbReference>
<dbReference type="InterPro" id="IPR015424">
    <property type="entry name" value="PyrdxlP-dep_Trfase"/>
</dbReference>
<evidence type="ECO:0000256" key="4">
    <source>
        <dbReference type="ARBA" id="ARBA00022679"/>
    </source>
</evidence>
<comment type="cofactor">
    <cofactor evidence="1">
        <name>pyridoxal 5'-phosphate</name>
        <dbReference type="ChEBI" id="CHEBI:597326"/>
    </cofactor>
</comment>
<proteinExistence type="inferred from homology"/>
<protein>
    <submittedName>
        <fullName evidence="8">Alanine aminotransferase 2</fullName>
    </submittedName>
</protein>
<dbReference type="InParanoid" id="D8LVJ6"/>
<dbReference type="GeneID" id="24919172"/>
<organism evidence="8">
    <name type="scientific">Blastocystis hominis</name>
    <dbReference type="NCBI Taxonomy" id="12968"/>
    <lineage>
        <taxon>Eukaryota</taxon>
        <taxon>Sar</taxon>
        <taxon>Stramenopiles</taxon>
        <taxon>Bigyra</taxon>
        <taxon>Opalozoa</taxon>
        <taxon>Opalinata</taxon>
        <taxon>Blastocystidae</taxon>
        <taxon>Blastocystis</taxon>
    </lineage>
</organism>
<dbReference type="EMBL" id="FN668650">
    <property type="protein sequence ID" value="CBK22764.2"/>
    <property type="molecule type" value="Genomic_DNA"/>
</dbReference>
<evidence type="ECO:0000256" key="1">
    <source>
        <dbReference type="ARBA" id="ARBA00001933"/>
    </source>
</evidence>
<dbReference type="Gene3D" id="3.40.640.10">
    <property type="entry name" value="Type I PLP-dependent aspartate aminotransferase-like (Major domain)"/>
    <property type="match status" value="1"/>
</dbReference>
<dbReference type="SUPFAM" id="SSF53383">
    <property type="entry name" value="PLP-dependent transferases"/>
    <property type="match status" value="1"/>
</dbReference>
<feature type="domain" description="Aminotransferase class I/classII large" evidence="7">
    <location>
        <begin position="103"/>
        <end position="476"/>
    </location>
</feature>
<evidence type="ECO:0000313" key="12">
    <source>
        <dbReference type="Proteomes" id="UP000008312"/>
    </source>
</evidence>
<comment type="similarity">
    <text evidence="6">Belongs to the class-I pyridoxal-phosphate-dependent aminotransferase family. Alanine aminotransferase subfamily.</text>
</comment>
<dbReference type="Gene3D" id="1.10.287.1970">
    <property type="match status" value="1"/>
</dbReference>
<dbReference type="RefSeq" id="XP_012895899.1">
    <property type="nucleotide sequence ID" value="XM_013040445.1"/>
</dbReference>
<evidence type="ECO:0000256" key="5">
    <source>
        <dbReference type="ARBA" id="ARBA00022898"/>
    </source>
</evidence>
<keyword evidence="12" id="KW-1185">Reference proteome</keyword>
<sequence length="489" mass="54646">MLRIVNRFSLPTLRSFSSRITIDNINQHIRTADYAVRGEVVIRANEIDAEMKKGKKFPFDSLLYCNVGNPQAICQKPITFLREVLCITSWPEVAEKHPEMFHPDAIQRAKELLAANPGGSGAYSQTAGVGKVLEDVAAYITKRDGFPADPKNIFLTNGASQGIQDCLKLLIDKPTDCILIPIPQYPLYSASIHVFGGQYEPYYLNEKNDWALDPADIEKSIKSARAKGLTVKAIAAVNPGNPTGKCFTRENIEDICKICARENIVIMADEVYQENIYRPGDKFISFKKVMCELGLNCQMMSFHSTSKGYWGECGRRGGYVELVNFPDDVRAELYKLLSICCCSNVDGQYTMDVMINPPKPGDASYELFQKEKNGILESLKVRAKKLSTALNKLDGVSCLSVDGALYTYFRLTMPPKAIEEAKKQGRAADAMYCMDLLNEAGVVCVPGSGFGQEEGTYHVRSTILPPENEIDQVVERMNNFHKKWMARYQ</sequence>
<reference evidence="8" key="1">
    <citation type="submission" date="2010-02" db="EMBL/GenBank/DDBJ databases">
        <title>Sequencing and annotation of the Blastocystis hominis genome.</title>
        <authorList>
            <person name="Wincker P."/>
        </authorList>
    </citation>
    <scope>NUCLEOTIDE SEQUENCE</scope>
    <source>
        <strain evidence="8">Singapore isolate B</strain>
    </source>
</reference>
<keyword evidence="4 8" id="KW-0808">Transferase</keyword>
<dbReference type="EMBL" id="FN668638">
    <property type="protein sequence ID" value="CBK19835.2"/>
    <property type="molecule type" value="Genomic_DNA"/>
</dbReference>
<dbReference type="GO" id="GO:0004021">
    <property type="term" value="F:L-alanine:2-oxoglutarate aminotransferase activity"/>
    <property type="evidence" value="ECO:0007669"/>
    <property type="project" value="TreeGrafter"/>
</dbReference>
<dbReference type="RefSeq" id="XP_012896812.1">
    <property type="nucleotide sequence ID" value="XM_013041358.1"/>
</dbReference>
<dbReference type="Gene3D" id="3.90.1150.10">
    <property type="entry name" value="Aspartate Aminotransferase, domain 1"/>
    <property type="match status" value="1"/>
</dbReference>
<dbReference type="GO" id="GO:0042853">
    <property type="term" value="P:L-alanine catabolic process"/>
    <property type="evidence" value="ECO:0007669"/>
    <property type="project" value="UniProtKB-UniPathway"/>
</dbReference>
<evidence type="ECO:0000259" key="7">
    <source>
        <dbReference type="Pfam" id="PF00155"/>
    </source>
</evidence>
<dbReference type="OrthoDB" id="1732682at2759"/>
<dbReference type="InterPro" id="IPR015421">
    <property type="entry name" value="PyrdxlP-dep_Trfase_major"/>
</dbReference>